<dbReference type="RefSeq" id="WP_143164091.1">
    <property type="nucleotide sequence ID" value="NZ_FQYN01000004.1"/>
</dbReference>
<evidence type="ECO:0008006" key="4">
    <source>
        <dbReference type="Google" id="ProtNLM"/>
    </source>
</evidence>
<proteinExistence type="predicted"/>
<organism evidence="2 3">
    <name type="scientific">Hymenobacter daecheongensis DSM 21074</name>
    <dbReference type="NCBI Taxonomy" id="1121955"/>
    <lineage>
        <taxon>Bacteria</taxon>
        <taxon>Pseudomonadati</taxon>
        <taxon>Bacteroidota</taxon>
        <taxon>Cytophagia</taxon>
        <taxon>Cytophagales</taxon>
        <taxon>Hymenobacteraceae</taxon>
        <taxon>Hymenobacter</taxon>
    </lineage>
</organism>
<name>A0A1M6G5Y1_9BACT</name>
<keyword evidence="1" id="KW-1133">Transmembrane helix</keyword>
<evidence type="ECO:0000313" key="3">
    <source>
        <dbReference type="Proteomes" id="UP000184418"/>
    </source>
</evidence>
<dbReference type="Proteomes" id="UP000184418">
    <property type="component" value="Unassembled WGS sequence"/>
</dbReference>
<keyword evidence="1" id="KW-0472">Membrane</keyword>
<gene>
    <name evidence="2" type="ORF">SAMN02745146_2131</name>
</gene>
<feature type="transmembrane region" description="Helical" evidence="1">
    <location>
        <begin position="160"/>
        <end position="182"/>
    </location>
</feature>
<keyword evidence="3" id="KW-1185">Reference proteome</keyword>
<evidence type="ECO:0000313" key="2">
    <source>
        <dbReference type="EMBL" id="SHJ05344.1"/>
    </source>
</evidence>
<reference evidence="2 3" key="1">
    <citation type="submission" date="2016-11" db="EMBL/GenBank/DDBJ databases">
        <authorList>
            <person name="Jaros S."/>
            <person name="Januszkiewicz K."/>
            <person name="Wedrychowicz H."/>
        </authorList>
    </citation>
    <scope>NUCLEOTIDE SEQUENCE [LARGE SCALE GENOMIC DNA]</scope>
    <source>
        <strain evidence="2 3">DSM 21074</strain>
    </source>
</reference>
<evidence type="ECO:0000256" key="1">
    <source>
        <dbReference type="SAM" id="Phobius"/>
    </source>
</evidence>
<sequence length="229" mass="26107">MHIPSWLITICAYMEHLASLVVLLPLGLAFWRWRWLSAPLRVLAASLIFTELVLLTSSLISLYRPGWMYGLWHFFTIVQTLLFFRLYYLTLSSRAIRRGIVAVAVAFTAFALLDSLYLEGLHQVNSYTHVAQSALLIGLALLYFEQLLNDLHVTRLERDPLFLVSAAVVLYFSGTVLLYVFMNKLATPADQASQQVINTLNAVVNLIKYFLFALAFWYTGRTPQVSPRI</sequence>
<dbReference type="STRING" id="1121955.SAMN02745146_2131"/>
<dbReference type="AlphaFoldDB" id="A0A1M6G5Y1"/>
<feature type="transmembrane region" description="Helical" evidence="1">
    <location>
        <begin position="202"/>
        <end position="220"/>
    </location>
</feature>
<dbReference type="EMBL" id="FQYN01000004">
    <property type="protein sequence ID" value="SHJ05344.1"/>
    <property type="molecule type" value="Genomic_DNA"/>
</dbReference>
<feature type="transmembrane region" description="Helical" evidence="1">
    <location>
        <begin position="42"/>
        <end position="63"/>
    </location>
</feature>
<feature type="transmembrane region" description="Helical" evidence="1">
    <location>
        <begin position="6"/>
        <end position="30"/>
    </location>
</feature>
<protein>
    <recommendedName>
        <fullName evidence="4">YhhN-like protein</fullName>
    </recommendedName>
</protein>
<feature type="transmembrane region" description="Helical" evidence="1">
    <location>
        <begin position="69"/>
        <end position="88"/>
    </location>
</feature>
<dbReference type="OrthoDB" id="880589at2"/>
<accession>A0A1M6G5Y1</accession>
<keyword evidence="1" id="KW-0812">Transmembrane</keyword>
<feature type="transmembrane region" description="Helical" evidence="1">
    <location>
        <begin position="100"/>
        <end position="118"/>
    </location>
</feature>
<feature type="transmembrane region" description="Helical" evidence="1">
    <location>
        <begin position="130"/>
        <end position="148"/>
    </location>
</feature>